<name>A0A9W7KXC5_9STRA</name>
<reference evidence="3" key="1">
    <citation type="journal article" date="2023" name="Commun. Biol.">
        <title>Genome analysis of Parmales, the sister group of diatoms, reveals the evolutionary specialization of diatoms from phago-mixotrophs to photoautotrophs.</title>
        <authorList>
            <person name="Ban H."/>
            <person name="Sato S."/>
            <person name="Yoshikawa S."/>
            <person name="Yamada K."/>
            <person name="Nakamura Y."/>
            <person name="Ichinomiya M."/>
            <person name="Sato N."/>
            <person name="Blanc-Mathieu R."/>
            <person name="Endo H."/>
            <person name="Kuwata A."/>
            <person name="Ogata H."/>
        </authorList>
    </citation>
    <scope>NUCLEOTIDE SEQUENCE [LARGE SCALE GENOMIC DNA]</scope>
    <source>
        <strain evidence="3">NIES 3700</strain>
    </source>
</reference>
<feature type="chain" id="PRO_5040836173" evidence="1">
    <location>
        <begin position="25"/>
        <end position="470"/>
    </location>
</feature>
<dbReference type="EMBL" id="BRXW01000228">
    <property type="protein sequence ID" value="GMI15257.1"/>
    <property type="molecule type" value="Genomic_DNA"/>
</dbReference>
<evidence type="ECO:0000256" key="1">
    <source>
        <dbReference type="SAM" id="SignalP"/>
    </source>
</evidence>
<comment type="caution">
    <text evidence="2">The sequence shown here is derived from an EMBL/GenBank/DDBJ whole genome shotgun (WGS) entry which is preliminary data.</text>
</comment>
<evidence type="ECO:0000313" key="2">
    <source>
        <dbReference type="EMBL" id="GMI15257.1"/>
    </source>
</evidence>
<sequence>MSSSLRLLISIISLLTFLPPPSSSLSSTSPYTFYCERITFPTPTPSNPFLDELYSLPPKPPLMVNVDIQNILPYIQLPDRPAIQSFDPLCATLEDTQDCETYHCPTISDCVQKLEYGSTRYLRTSNLWNNTLSTSKLESSTAENINLQKMGKYREQILKHIYKKRDLNPNFKVLDVGGLADSWSWSVSNVVLDFTSKPSTFPSNITTFKGDITRSSGWSSILEYVKKEGKFDYVICTHTIEDLLDPQIVLDHLPLVAKGGGIAVPSRFLELSRLVSGPSYETVFNEHDEIPRYDFRGFFHHAWVFTVNMGVLTGVPKSNLLEDPYFDEEDEIDLAHNFGELQITWEGDEVPIKIFNKGFDELQTFVNLPTEGFYSDHLAGLHALRELFDDDDLSIMTGLLASIEVKVAPGEGKSGIKKLRIKDDQPVVDQVTAFCKVYTAVDCKILLEDVKKYLKVMSESNVPWKKIEVK</sequence>
<accession>A0A9W7KXC5</accession>
<protein>
    <submittedName>
        <fullName evidence="2">Uncharacterized protein</fullName>
    </submittedName>
</protein>
<gene>
    <name evidence="2" type="ORF">TrLO_g7832</name>
</gene>
<dbReference type="InterPro" id="IPR029063">
    <property type="entry name" value="SAM-dependent_MTases_sf"/>
</dbReference>
<dbReference type="Proteomes" id="UP001165122">
    <property type="component" value="Unassembled WGS sequence"/>
</dbReference>
<dbReference type="SUPFAM" id="SSF53335">
    <property type="entry name" value="S-adenosyl-L-methionine-dependent methyltransferases"/>
    <property type="match status" value="1"/>
</dbReference>
<dbReference type="AlphaFoldDB" id="A0A9W7KXC5"/>
<feature type="signal peptide" evidence="1">
    <location>
        <begin position="1"/>
        <end position="24"/>
    </location>
</feature>
<keyword evidence="1" id="KW-0732">Signal</keyword>
<proteinExistence type="predicted"/>
<organism evidence="2 3">
    <name type="scientific">Triparma laevis f. longispina</name>
    <dbReference type="NCBI Taxonomy" id="1714387"/>
    <lineage>
        <taxon>Eukaryota</taxon>
        <taxon>Sar</taxon>
        <taxon>Stramenopiles</taxon>
        <taxon>Ochrophyta</taxon>
        <taxon>Bolidophyceae</taxon>
        <taxon>Parmales</taxon>
        <taxon>Triparmaceae</taxon>
        <taxon>Triparma</taxon>
    </lineage>
</organism>
<dbReference type="OrthoDB" id="10259978at2759"/>
<keyword evidence="3" id="KW-1185">Reference proteome</keyword>
<evidence type="ECO:0000313" key="3">
    <source>
        <dbReference type="Proteomes" id="UP001165122"/>
    </source>
</evidence>